<dbReference type="InterPro" id="IPR004291">
    <property type="entry name" value="Transposase_IS66_central"/>
</dbReference>
<dbReference type="AlphaFoldDB" id="A0A9X2EV82"/>
<dbReference type="EMBL" id="JALBWM010000150">
    <property type="protein sequence ID" value="MCO1336561.1"/>
    <property type="molecule type" value="Genomic_DNA"/>
</dbReference>
<dbReference type="Proteomes" id="UP001139028">
    <property type="component" value="Unassembled WGS sequence"/>
</dbReference>
<keyword evidence="4" id="KW-1185">Reference proteome</keyword>
<dbReference type="Pfam" id="PF13007">
    <property type="entry name" value="LZ_Tnp_IS66"/>
    <property type="match status" value="1"/>
</dbReference>
<sequence length="311" mass="36088">MNSNCSLQRCEQFEKAYNQLLFQFKQLQRSLFGRHSERYEDPDDPQGLLFESAEARDDGSVEENEADNGKDQSDVVSIATHKRHKKTKKSFAGHLPRKEVVIPVSEQDKTCACGCQKNLVDYERHERLNDIPPVYEVIVELREKVACPKGCAGQIVIAPKPKHILAKGKFIESVLAHLIVSKLDNRQSFYHLEKQFGTRAGFNGTLHCDADPFFELLFEQTAANLNYCNAHARRKFEPIARAAQEDGLAKRAMLFYKKLYRVERKTKENQLTEKQRHDLRQEEPRSIMTAFKCWLDEHYPQVLPNPRWVRQ</sequence>
<dbReference type="InterPro" id="IPR052344">
    <property type="entry name" value="Transposase-related"/>
</dbReference>
<evidence type="ECO:0000259" key="1">
    <source>
        <dbReference type="Pfam" id="PF03050"/>
    </source>
</evidence>
<name>A0A9X2EV82_9GAMM</name>
<evidence type="ECO:0000313" key="4">
    <source>
        <dbReference type="Proteomes" id="UP001139028"/>
    </source>
</evidence>
<dbReference type="PANTHER" id="PTHR33678:SF1">
    <property type="entry name" value="BLL1576 PROTEIN"/>
    <property type="match status" value="1"/>
</dbReference>
<feature type="domain" description="Transposase IS66 central" evidence="1">
    <location>
        <begin position="200"/>
        <end position="306"/>
    </location>
</feature>
<dbReference type="Pfam" id="PF03050">
    <property type="entry name" value="DDE_Tnp_IS66"/>
    <property type="match status" value="1"/>
</dbReference>
<dbReference type="InterPro" id="IPR024463">
    <property type="entry name" value="Transposase_TnpC_homeodom"/>
</dbReference>
<reference evidence="3" key="1">
    <citation type="journal article" date="2022" name="Arch. Microbiol.">
        <title>Microbulbifer okhotskensis sp. nov., isolated from a deep bottom sediment of the Okhotsk Sea.</title>
        <authorList>
            <person name="Romanenko L."/>
            <person name="Kurilenko V."/>
            <person name="Otstavnykh N."/>
            <person name="Velansky P."/>
            <person name="Isaeva M."/>
            <person name="Mikhailov V."/>
        </authorList>
    </citation>
    <scope>NUCLEOTIDE SEQUENCE</scope>
    <source>
        <strain evidence="3">OS29</strain>
    </source>
</reference>
<protein>
    <submittedName>
        <fullName evidence="3">Transposase</fullName>
    </submittedName>
</protein>
<evidence type="ECO:0000313" key="3">
    <source>
        <dbReference type="EMBL" id="MCO1336561.1"/>
    </source>
</evidence>
<feature type="domain" description="Transposase TnpC homeodomain" evidence="2">
    <location>
        <begin position="19"/>
        <end position="100"/>
    </location>
</feature>
<comment type="caution">
    <text evidence="3">The sequence shown here is derived from an EMBL/GenBank/DDBJ whole genome shotgun (WGS) entry which is preliminary data.</text>
</comment>
<proteinExistence type="predicted"/>
<accession>A0A9X2EV82</accession>
<dbReference type="PANTHER" id="PTHR33678">
    <property type="entry name" value="BLL1576 PROTEIN"/>
    <property type="match status" value="1"/>
</dbReference>
<gene>
    <name evidence="3" type="ORF">MO867_19705</name>
</gene>
<evidence type="ECO:0000259" key="2">
    <source>
        <dbReference type="Pfam" id="PF13007"/>
    </source>
</evidence>
<organism evidence="3 4">
    <name type="scientific">Microbulbifer okhotskensis</name>
    <dbReference type="NCBI Taxonomy" id="2926617"/>
    <lineage>
        <taxon>Bacteria</taxon>
        <taxon>Pseudomonadati</taxon>
        <taxon>Pseudomonadota</taxon>
        <taxon>Gammaproteobacteria</taxon>
        <taxon>Cellvibrionales</taxon>
        <taxon>Microbulbiferaceae</taxon>
        <taxon>Microbulbifer</taxon>
    </lineage>
</organism>